<feature type="region of interest" description="Disordered" evidence="1">
    <location>
        <begin position="883"/>
        <end position="909"/>
    </location>
</feature>
<feature type="region of interest" description="Disordered" evidence="1">
    <location>
        <begin position="328"/>
        <end position="384"/>
    </location>
</feature>
<feature type="compositionally biased region" description="Basic and acidic residues" evidence="1">
    <location>
        <begin position="355"/>
        <end position="366"/>
    </location>
</feature>
<protein>
    <submittedName>
        <fullName evidence="2">Uncharacterized protein</fullName>
    </submittedName>
</protein>
<feature type="compositionally biased region" description="Polar residues" evidence="1">
    <location>
        <begin position="255"/>
        <end position="278"/>
    </location>
</feature>
<feature type="region of interest" description="Disordered" evidence="1">
    <location>
        <begin position="197"/>
        <end position="237"/>
    </location>
</feature>
<gene>
    <name evidence="2" type="ORF">BCR35DRAFT_353541</name>
</gene>
<feature type="region of interest" description="Disordered" evidence="1">
    <location>
        <begin position="1"/>
        <end position="28"/>
    </location>
</feature>
<dbReference type="OrthoDB" id="2129662at2759"/>
<dbReference type="EMBL" id="MCGR01000037">
    <property type="protein sequence ID" value="ORY75630.1"/>
    <property type="molecule type" value="Genomic_DNA"/>
</dbReference>
<keyword evidence="3" id="KW-1185">Reference proteome</keyword>
<feature type="region of interest" description="Disordered" evidence="1">
    <location>
        <begin position="48"/>
        <end position="133"/>
    </location>
</feature>
<dbReference type="Proteomes" id="UP000193467">
    <property type="component" value="Unassembled WGS sequence"/>
</dbReference>
<dbReference type="InParanoid" id="A0A1Y2EVP1"/>
<name>A0A1Y2EVP1_9BASI</name>
<feature type="region of interest" description="Disordered" evidence="1">
    <location>
        <begin position="415"/>
        <end position="449"/>
    </location>
</feature>
<feature type="compositionally biased region" description="Low complexity" evidence="1">
    <location>
        <begin position="85"/>
        <end position="115"/>
    </location>
</feature>
<reference evidence="2 3" key="1">
    <citation type="submission" date="2016-07" db="EMBL/GenBank/DDBJ databases">
        <title>Pervasive Adenine N6-methylation of Active Genes in Fungi.</title>
        <authorList>
            <consortium name="DOE Joint Genome Institute"/>
            <person name="Mondo S.J."/>
            <person name="Dannebaum R.O."/>
            <person name="Kuo R.C."/>
            <person name="Labutti K."/>
            <person name="Haridas S."/>
            <person name="Kuo A."/>
            <person name="Salamov A."/>
            <person name="Ahrendt S.R."/>
            <person name="Lipzen A."/>
            <person name="Sullivan W."/>
            <person name="Andreopoulos W.B."/>
            <person name="Clum A."/>
            <person name="Lindquist E."/>
            <person name="Daum C."/>
            <person name="Ramamoorthy G.K."/>
            <person name="Gryganskyi A."/>
            <person name="Culley D."/>
            <person name="Magnuson J.K."/>
            <person name="James T.Y."/>
            <person name="O'Malley M.A."/>
            <person name="Stajich J.E."/>
            <person name="Spatafora J.W."/>
            <person name="Visel A."/>
            <person name="Grigoriev I.V."/>
        </authorList>
    </citation>
    <scope>NUCLEOTIDE SEQUENCE [LARGE SCALE GENOMIC DNA]</scope>
    <source>
        <strain evidence="2 3">62-1032</strain>
    </source>
</reference>
<feature type="compositionally biased region" description="Polar residues" evidence="1">
    <location>
        <begin position="209"/>
        <end position="219"/>
    </location>
</feature>
<sequence length="909" mass="99461">MPPPQAPQEQRWDALDTRAMPPQPAEQDEWNQLHHLQLQYPELLKQRAEREQEISARTTERQLQATSGLLDAWGLGGSTETPFASQPSLPTPTSSSTEQLPFAPQSYQQQPGGQQWSTNRWSDSADGFGGGAELGRGGYASGLVAESSLSPTEVSPAQALPYNSVPPSYRSTYAPYPTPLAGSTPAFQPPLPSFAPLNQHNPHPGYQAQGAQHPTTKVQYSRHDSYQREAPVQPAPSAQDLADLAHYPSFTPTSLYGGQPLAPQQSLPYPPTSTTSGFDQLGRPLLALAPQWPQSQVPQLPPQSYYGQQSHFQPQYLAQHQQSLYPANFAPSEPTYEAYESTPSTGASYGSHSHSPQDLRTNDHSRQSSFAAEPAPLPLLSPPVPLPSTSAPLALPPNPTPVDFAASNRALLAQPVAGPKRARVAATGKGGETGSHPPSGQLQARASRKGSKRITADLMAACVTCGDPIARLILRGQPAELDVPHAAVFTCIKCDPSVSPPANVNDGSGAPPPKPAKSANSFRKRHKRADTQTAVNACDVCLRDIATGSVVADDQQTSIEFQIEVVCSRCDDRYRRCSDCGGGGGARLGVGKWRSKELFTNGRKTCSLSHLRLGALSDMFYDVHSVIEIPRNEVNEVADICQAIFSNTMFSGICIPEVFEQQSAVVKSFAEVKVWAARGWSAIEPMIKVDIEQERNVRRYLALRSCTPNPRKGAQPVDLPPADPSRVTLRANKDVVGFIIAEWDTLVGSLFLAVVVPWQAMGEVFDATTILIQALFQRVEDDRRMLNADRVAMGLPEFPPLDIVWTMMFFEKEARMIAHLEKKRGFAHLETFLKANPSIDPAYFPPLRPCYLPVERQRGWSVMVRRRQGSGEDDFFAIRRTSASEDVERKKKEVKARTRREGEMGSHRG</sequence>
<evidence type="ECO:0000313" key="3">
    <source>
        <dbReference type="Proteomes" id="UP000193467"/>
    </source>
</evidence>
<evidence type="ECO:0000256" key="1">
    <source>
        <dbReference type="SAM" id="MobiDB-lite"/>
    </source>
</evidence>
<dbReference type="AlphaFoldDB" id="A0A1Y2EVP1"/>
<dbReference type="STRING" id="106004.A0A1Y2EVP1"/>
<comment type="caution">
    <text evidence="2">The sequence shown here is derived from an EMBL/GenBank/DDBJ whole genome shotgun (WGS) entry which is preliminary data.</text>
</comment>
<feature type="region of interest" description="Disordered" evidence="1">
    <location>
        <begin position="255"/>
        <end position="280"/>
    </location>
</feature>
<organism evidence="2 3">
    <name type="scientific">Leucosporidium creatinivorum</name>
    <dbReference type="NCBI Taxonomy" id="106004"/>
    <lineage>
        <taxon>Eukaryota</taxon>
        <taxon>Fungi</taxon>
        <taxon>Dikarya</taxon>
        <taxon>Basidiomycota</taxon>
        <taxon>Pucciniomycotina</taxon>
        <taxon>Microbotryomycetes</taxon>
        <taxon>Leucosporidiales</taxon>
        <taxon>Leucosporidium</taxon>
    </lineage>
</organism>
<feature type="region of interest" description="Disordered" evidence="1">
    <location>
        <begin position="501"/>
        <end position="524"/>
    </location>
</feature>
<accession>A0A1Y2EVP1</accession>
<feature type="compositionally biased region" description="Basic and acidic residues" evidence="1">
    <location>
        <begin position="48"/>
        <end position="60"/>
    </location>
</feature>
<feature type="compositionally biased region" description="Polar residues" evidence="1">
    <location>
        <begin position="341"/>
        <end position="354"/>
    </location>
</feature>
<evidence type="ECO:0000313" key="2">
    <source>
        <dbReference type="EMBL" id="ORY75630.1"/>
    </source>
</evidence>
<feature type="compositionally biased region" description="Pro residues" evidence="1">
    <location>
        <begin position="375"/>
        <end position="384"/>
    </location>
</feature>
<proteinExistence type="predicted"/>